<keyword evidence="5" id="KW-0813">Transport</keyword>
<feature type="transmembrane region" description="Helical" evidence="5">
    <location>
        <begin position="259"/>
        <end position="285"/>
    </location>
</feature>
<dbReference type="InterPro" id="IPR000515">
    <property type="entry name" value="MetI-like"/>
</dbReference>
<keyword evidence="2 5" id="KW-0812">Transmembrane</keyword>
<evidence type="ECO:0000256" key="1">
    <source>
        <dbReference type="ARBA" id="ARBA00004141"/>
    </source>
</evidence>
<sequence length="346" mass="38308">MGGAIIFLLVMVTLFAHFLSPYDYATQRRRFAFAPPTKIHFFDKDGKLRWPFVYGIVRERDPRGRWVYRENTDQVYPIKFFVTGDPYRLFWLIPTDIHLFGTGELDPNSPGQIFLFGTDDVGRDLLSRTLIGGWVSLSIGPLALAISLTLAIVFGGISGYFGGGWDNFIQRAIEVLNSFPGLPLLLALAAILPPGLPPALSFLLIIMILSILGWGGTARTLRGLFLVLREQEFALAAKAMGASNARIIFKHLLPNTLSYLIVSATLGIPGLILAEASLSFLGFGIRDPMTSWGQLLNQFTDSTITNLTYHPWLMIPGFFIIIAVLAFNFMGDALRDATDPFSTQGR</sequence>
<feature type="domain" description="ABC transmembrane type-1" evidence="6">
    <location>
        <begin position="133"/>
        <end position="331"/>
    </location>
</feature>
<evidence type="ECO:0000313" key="7">
    <source>
        <dbReference type="EMBL" id="BAL58375.1"/>
    </source>
</evidence>
<dbReference type="PANTHER" id="PTHR43839">
    <property type="entry name" value="OPPC IN A BINDING PROTEIN-DEPENDENT TRANSPORT SYSTEM"/>
    <property type="match status" value="1"/>
</dbReference>
<reference evidence="7" key="2">
    <citation type="journal article" date="2012" name="PLoS ONE">
        <title>A Deeply Branching Thermophilic Bacterium with an Ancient Acetyl-CoA Pathway Dominates a Subsurface Ecosystem.</title>
        <authorList>
            <person name="Takami H."/>
            <person name="Noguchi H."/>
            <person name="Takaki Y."/>
            <person name="Uchiyama I."/>
            <person name="Toyoda A."/>
            <person name="Nishi S."/>
            <person name="Chee G.-J."/>
            <person name="Arai W."/>
            <person name="Nunoura T."/>
            <person name="Itoh T."/>
            <person name="Hattori M."/>
            <person name="Takai K."/>
        </authorList>
    </citation>
    <scope>NUCLEOTIDE SEQUENCE</scope>
</reference>
<dbReference type="AlphaFoldDB" id="H5SQD9"/>
<evidence type="ECO:0000256" key="3">
    <source>
        <dbReference type="ARBA" id="ARBA00022989"/>
    </source>
</evidence>
<proteinExistence type="inferred from homology"/>
<evidence type="ECO:0000259" key="6">
    <source>
        <dbReference type="PROSITE" id="PS50928"/>
    </source>
</evidence>
<dbReference type="Gene3D" id="1.10.3720.10">
    <property type="entry name" value="MetI-like"/>
    <property type="match status" value="1"/>
</dbReference>
<keyword evidence="3 5" id="KW-1133">Transmembrane helix</keyword>
<reference evidence="7" key="1">
    <citation type="journal article" date="2005" name="Environ. Microbiol.">
        <title>Genetic and functional properties of uncultivated thermophilic crenarchaeotes from a subsurface gold mine as revealed by analysis of genome fragments.</title>
        <authorList>
            <person name="Nunoura T."/>
            <person name="Hirayama H."/>
            <person name="Takami H."/>
            <person name="Oida H."/>
            <person name="Nishi S."/>
            <person name="Shimamura S."/>
            <person name="Suzuki Y."/>
            <person name="Inagaki F."/>
            <person name="Takai K."/>
            <person name="Nealson K.H."/>
            <person name="Horikoshi K."/>
        </authorList>
    </citation>
    <scope>NUCLEOTIDE SEQUENCE</scope>
</reference>
<dbReference type="GO" id="GO:0005886">
    <property type="term" value="C:plasma membrane"/>
    <property type="evidence" value="ECO:0007669"/>
    <property type="project" value="UniProtKB-SubCell"/>
</dbReference>
<dbReference type="CDD" id="cd06261">
    <property type="entry name" value="TM_PBP2"/>
    <property type="match status" value="1"/>
</dbReference>
<evidence type="ECO:0000256" key="5">
    <source>
        <dbReference type="RuleBase" id="RU363032"/>
    </source>
</evidence>
<dbReference type="InterPro" id="IPR025966">
    <property type="entry name" value="OppC_N"/>
</dbReference>
<dbReference type="EMBL" id="AP011800">
    <property type="protein sequence ID" value="BAL58375.1"/>
    <property type="molecule type" value="Genomic_DNA"/>
</dbReference>
<feature type="transmembrane region" description="Helical" evidence="5">
    <location>
        <begin position="142"/>
        <end position="163"/>
    </location>
</feature>
<dbReference type="InterPro" id="IPR035906">
    <property type="entry name" value="MetI-like_sf"/>
</dbReference>
<dbReference type="SUPFAM" id="SSF161098">
    <property type="entry name" value="MetI-like"/>
    <property type="match status" value="1"/>
</dbReference>
<feature type="transmembrane region" description="Helical" evidence="5">
    <location>
        <begin position="309"/>
        <end position="330"/>
    </location>
</feature>
<comment type="subcellular location">
    <subcellularLocation>
        <location evidence="5">Cell membrane</location>
        <topology evidence="5">Multi-pass membrane protein</topology>
    </subcellularLocation>
    <subcellularLocation>
        <location evidence="1">Membrane</location>
        <topology evidence="1">Multi-pass membrane protein</topology>
    </subcellularLocation>
</comment>
<accession>H5SQD9</accession>
<dbReference type="Pfam" id="PF12911">
    <property type="entry name" value="OppC_N"/>
    <property type="match status" value="1"/>
</dbReference>
<dbReference type="PROSITE" id="PS50928">
    <property type="entry name" value="ABC_TM1"/>
    <property type="match status" value="1"/>
</dbReference>
<comment type="similarity">
    <text evidence="5">Belongs to the binding-protein-dependent transport system permease family.</text>
</comment>
<evidence type="ECO:0000256" key="4">
    <source>
        <dbReference type="ARBA" id="ARBA00023136"/>
    </source>
</evidence>
<name>H5SQD9_ACEAU</name>
<feature type="transmembrane region" description="Helical" evidence="5">
    <location>
        <begin position="199"/>
        <end position="221"/>
    </location>
</feature>
<evidence type="ECO:0000256" key="2">
    <source>
        <dbReference type="ARBA" id="ARBA00022692"/>
    </source>
</evidence>
<dbReference type="Pfam" id="PF00528">
    <property type="entry name" value="BPD_transp_1"/>
    <property type="match status" value="1"/>
</dbReference>
<organism evidence="7">
    <name type="scientific">Acetithermum autotrophicum</name>
    <dbReference type="NCBI Taxonomy" id="1446466"/>
    <lineage>
        <taxon>Bacteria</taxon>
        <taxon>Candidatus Bipolaricaulota</taxon>
        <taxon>Candidatus Acetithermum</taxon>
    </lineage>
</organism>
<dbReference type="PANTHER" id="PTHR43839:SF1">
    <property type="entry name" value="OPPC IN A BINDING PROTEIN-DEPENDENT TRANSPORT SYSTEM"/>
    <property type="match status" value="1"/>
</dbReference>
<keyword evidence="4 5" id="KW-0472">Membrane</keyword>
<gene>
    <name evidence="7" type="ORF">HGMM_OP1C070</name>
</gene>
<protein>
    <submittedName>
        <fullName evidence="7">Peptide/nickel transport system permease protein</fullName>
    </submittedName>
</protein>
<dbReference type="GO" id="GO:0055085">
    <property type="term" value="P:transmembrane transport"/>
    <property type="evidence" value="ECO:0007669"/>
    <property type="project" value="InterPro"/>
</dbReference>